<protein>
    <submittedName>
        <fullName evidence="3">Carbohydrate sulfotransferase 14-like</fullName>
    </submittedName>
</protein>
<organism evidence="3 4">
    <name type="scientific">Clarias magur</name>
    <name type="common">Asian catfish</name>
    <name type="synonym">Macropteronotus magur</name>
    <dbReference type="NCBI Taxonomy" id="1594786"/>
    <lineage>
        <taxon>Eukaryota</taxon>
        <taxon>Metazoa</taxon>
        <taxon>Chordata</taxon>
        <taxon>Craniata</taxon>
        <taxon>Vertebrata</taxon>
        <taxon>Euteleostomi</taxon>
        <taxon>Actinopterygii</taxon>
        <taxon>Neopterygii</taxon>
        <taxon>Teleostei</taxon>
        <taxon>Ostariophysi</taxon>
        <taxon>Siluriformes</taxon>
        <taxon>Clariidae</taxon>
        <taxon>Clarias</taxon>
    </lineage>
</organism>
<evidence type="ECO:0000256" key="2">
    <source>
        <dbReference type="SAM" id="Phobius"/>
    </source>
</evidence>
<dbReference type="OrthoDB" id="2019940at2759"/>
<sequence length="94" mass="9761">MPSRNAESGARGGASGSSVLRFSPALSSRSTHRRRTALLPSVLTFAVIVASGGLLLLIEKGMLNSMHTPSPLGSGKTPGYRDTPQEPAVDVDSQ</sequence>
<evidence type="ECO:0000313" key="4">
    <source>
        <dbReference type="Proteomes" id="UP000727407"/>
    </source>
</evidence>
<evidence type="ECO:0000313" key="3">
    <source>
        <dbReference type="EMBL" id="KAF5900528.1"/>
    </source>
</evidence>
<dbReference type="AlphaFoldDB" id="A0A8J4XBC4"/>
<feature type="transmembrane region" description="Helical" evidence="2">
    <location>
        <begin position="37"/>
        <end position="58"/>
    </location>
</feature>
<feature type="region of interest" description="Disordered" evidence="1">
    <location>
        <begin position="1"/>
        <end position="33"/>
    </location>
</feature>
<reference evidence="3" key="1">
    <citation type="submission" date="2020-07" db="EMBL/GenBank/DDBJ databases">
        <title>Clarias magur genome sequencing, assembly and annotation.</title>
        <authorList>
            <person name="Kushwaha B."/>
            <person name="Kumar R."/>
            <person name="Das P."/>
            <person name="Joshi C.G."/>
            <person name="Kumar D."/>
            <person name="Nagpure N.S."/>
            <person name="Pandey M."/>
            <person name="Agarwal S."/>
            <person name="Srivastava S."/>
            <person name="Singh M."/>
            <person name="Sahoo L."/>
            <person name="Jayasankar P."/>
            <person name="Meher P.K."/>
            <person name="Koringa P.G."/>
            <person name="Iquebal M.A."/>
            <person name="Das S.P."/>
            <person name="Bit A."/>
            <person name="Patnaik S."/>
            <person name="Patel N."/>
            <person name="Shah T.M."/>
            <person name="Hinsu A."/>
            <person name="Jena J.K."/>
        </authorList>
    </citation>
    <scope>NUCLEOTIDE SEQUENCE</scope>
    <source>
        <strain evidence="3">CIFAMagur01</strain>
        <tissue evidence="3">Testis</tissue>
    </source>
</reference>
<gene>
    <name evidence="3" type="ORF">DAT39_009737</name>
</gene>
<keyword evidence="2" id="KW-1133">Transmembrane helix</keyword>
<dbReference type="Proteomes" id="UP000727407">
    <property type="component" value="Unassembled WGS sequence"/>
</dbReference>
<keyword evidence="2" id="KW-0812">Transmembrane</keyword>
<feature type="non-terminal residue" evidence="3">
    <location>
        <position position="94"/>
    </location>
</feature>
<name>A0A8J4XBC4_CLAMG</name>
<accession>A0A8J4XBC4</accession>
<evidence type="ECO:0000256" key="1">
    <source>
        <dbReference type="SAM" id="MobiDB-lite"/>
    </source>
</evidence>
<keyword evidence="2" id="KW-0472">Membrane</keyword>
<keyword evidence="4" id="KW-1185">Reference proteome</keyword>
<feature type="region of interest" description="Disordered" evidence="1">
    <location>
        <begin position="65"/>
        <end position="94"/>
    </location>
</feature>
<dbReference type="EMBL" id="QNUK01000133">
    <property type="protein sequence ID" value="KAF5900528.1"/>
    <property type="molecule type" value="Genomic_DNA"/>
</dbReference>
<proteinExistence type="predicted"/>
<comment type="caution">
    <text evidence="3">The sequence shown here is derived from an EMBL/GenBank/DDBJ whole genome shotgun (WGS) entry which is preliminary data.</text>
</comment>